<dbReference type="InterPro" id="IPR005215">
    <property type="entry name" value="Trig_fac"/>
</dbReference>
<reference evidence="1 2" key="1">
    <citation type="journal article" date="2023" name="G3 (Bethesda)">
        <title>A chromosome-length genome assembly and annotation of blackberry (Rubus argutus, cv. 'Hillquist').</title>
        <authorList>
            <person name="Bruna T."/>
            <person name="Aryal R."/>
            <person name="Dudchenko O."/>
            <person name="Sargent D.J."/>
            <person name="Mead D."/>
            <person name="Buti M."/>
            <person name="Cavallini A."/>
            <person name="Hytonen T."/>
            <person name="Andres J."/>
            <person name="Pham M."/>
            <person name="Weisz D."/>
            <person name="Mascagni F."/>
            <person name="Usai G."/>
            <person name="Natali L."/>
            <person name="Bassil N."/>
            <person name="Fernandez G.E."/>
            <person name="Lomsadze A."/>
            <person name="Armour M."/>
            <person name="Olukolu B."/>
            <person name="Poorten T."/>
            <person name="Britton C."/>
            <person name="Davik J."/>
            <person name="Ashrafi H."/>
            <person name="Aiden E.L."/>
            <person name="Borodovsky M."/>
            <person name="Worthington M."/>
        </authorList>
    </citation>
    <scope>NUCLEOTIDE SEQUENCE [LARGE SCALE GENOMIC DNA]</scope>
    <source>
        <strain evidence="1">PI 553951</strain>
    </source>
</reference>
<dbReference type="GO" id="GO:0043335">
    <property type="term" value="P:protein unfolding"/>
    <property type="evidence" value="ECO:0007669"/>
    <property type="project" value="TreeGrafter"/>
</dbReference>
<dbReference type="PANTHER" id="PTHR30560:SF5">
    <property type="entry name" value="OS09G0515400 PROTEIN"/>
    <property type="match status" value="1"/>
</dbReference>
<comment type="caution">
    <text evidence="1">The sequence shown here is derived from an EMBL/GenBank/DDBJ whole genome shotgun (WGS) entry which is preliminary data.</text>
</comment>
<sequence length="179" mass="19653">MASRRQEIFGLSLGSPDGWQRRAEGVDAVVDGLGVGNSREGCWDRAGARNSDLGTPSLGSDGVNDFFDVGAALLVAEWVVNEFVCELVCDWEFGDCDSEREMGKTPNIPRDILVEVLGPSKVYKQVIIKVIHSTIAVYVEKEGLEVGKDLRVEQSFEDLEASFEPGEKFSFDAAVHLRK</sequence>
<dbReference type="GO" id="GO:0043022">
    <property type="term" value="F:ribosome binding"/>
    <property type="evidence" value="ECO:0007669"/>
    <property type="project" value="TreeGrafter"/>
</dbReference>
<dbReference type="GO" id="GO:0015031">
    <property type="term" value="P:protein transport"/>
    <property type="evidence" value="ECO:0007669"/>
    <property type="project" value="InterPro"/>
</dbReference>
<evidence type="ECO:0000313" key="2">
    <source>
        <dbReference type="Proteomes" id="UP001457282"/>
    </source>
</evidence>
<protein>
    <submittedName>
        <fullName evidence="1">Uncharacterized protein</fullName>
    </submittedName>
</protein>
<gene>
    <name evidence="1" type="ORF">M0R45_015555</name>
</gene>
<dbReference type="PANTHER" id="PTHR30560">
    <property type="entry name" value="TRIGGER FACTOR CHAPERONE AND PEPTIDYL-PROLYL CIS/TRANS ISOMERASE"/>
    <property type="match status" value="1"/>
</dbReference>
<keyword evidence="2" id="KW-1185">Reference proteome</keyword>
<dbReference type="Gene3D" id="3.30.70.1050">
    <property type="entry name" value="Trigger factor ribosome-binding domain"/>
    <property type="match status" value="1"/>
</dbReference>
<dbReference type="InterPro" id="IPR036611">
    <property type="entry name" value="Trigger_fac_ribosome-bd_sf"/>
</dbReference>
<evidence type="ECO:0000313" key="1">
    <source>
        <dbReference type="EMBL" id="KAK9938837.1"/>
    </source>
</evidence>
<dbReference type="Proteomes" id="UP001457282">
    <property type="component" value="Unassembled WGS sequence"/>
</dbReference>
<name>A0AAW1XTE0_RUBAR</name>
<dbReference type="EMBL" id="JBEDUW010000003">
    <property type="protein sequence ID" value="KAK9938837.1"/>
    <property type="molecule type" value="Genomic_DNA"/>
</dbReference>
<accession>A0AAW1XTE0</accession>
<dbReference type="GO" id="GO:0044183">
    <property type="term" value="F:protein folding chaperone"/>
    <property type="evidence" value="ECO:0007669"/>
    <property type="project" value="TreeGrafter"/>
</dbReference>
<proteinExistence type="predicted"/>
<dbReference type="AlphaFoldDB" id="A0AAW1XTE0"/>
<dbReference type="GO" id="GO:0003755">
    <property type="term" value="F:peptidyl-prolyl cis-trans isomerase activity"/>
    <property type="evidence" value="ECO:0007669"/>
    <property type="project" value="TreeGrafter"/>
</dbReference>
<dbReference type="GO" id="GO:0051083">
    <property type="term" value="P:'de novo' cotranslational protein folding"/>
    <property type="evidence" value="ECO:0007669"/>
    <property type="project" value="TreeGrafter"/>
</dbReference>
<organism evidence="1 2">
    <name type="scientific">Rubus argutus</name>
    <name type="common">Southern blackberry</name>
    <dbReference type="NCBI Taxonomy" id="59490"/>
    <lineage>
        <taxon>Eukaryota</taxon>
        <taxon>Viridiplantae</taxon>
        <taxon>Streptophyta</taxon>
        <taxon>Embryophyta</taxon>
        <taxon>Tracheophyta</taxon>
        <taxon>Spermatophyta</taxon>
        <taxon>Magnoliopsida</taxon>
        <taxon>eudicotyledons</taxon>
        <taxon>Gunneridae</taxon>
        <taxon>Pentapetalae</taxon>
        <taxon>rosids</taxon>
        <taxon>fabids</taxon>
        <taxon>Rosales</taxon>
        <taxon>Rosaceae</taxon>
        <taxon>Rosoideae</taxon>
        <taxon>Rosoideae incertae sedis</taxon>
        <taxon>Rubus</taxon>
    </lineage>
</organism>